<evidence type="ECO:0000313" key="2">
    <source>
        <dbReference type="EMBL" id="PWC06066.1"/>
    </source>
</evidence>
<sequence length="99" mass="10797">MGPQFDFFPIIFGIVAAIIVIAVILIVVMSVKNARKVKDAGHDPLTLHADLANRVLDSDVMRPAQSTEQRLAKLDELHARNVISADEHASARAEIIRGS</sequence>
<gene>
    <name evidence="2" type="ORF">DF223_13640</name>
</gene>
<dbReference type="EMBL" id="QEFB01000017">
    <property type="protein sequence ID" value="PWC06066.1"/>
    <property type="molecule type" value="Genomic_DNA"/>
</dbReference>
<feature type="transmembrane region" description="Helical" evidence="1">
    <location>
        <begin position="6"/>
        <end position="28"/>
    </location>
</feature>
<accession>A0A2U1TB14</accession>
<keyword evidence="1" id="KW-1133">Transmembrane helix</keyword>
<evidence type="ECO:0008006" key="4">
    <source>
        <dbReference type="Google" id="ProtNLM"/>
    </source>
</evidence>
<comment type="caution">
    <text evidence="2">The sequence shown here is derived from an EMBL/GenBank/DDBJ whole genome shotgun (WGS) entry which is preliminary data.</text>
</comment>
<protein>
    <recommendedName>
        <fullName evidence="4">SHOCT domain-containing protein</fullName>
    </recommendedName>
</protein>
<keyword evidence="1" id="KW-0472">Membrane</keyword>
<evidence type="ECO:0000313" key="3">
    <source>
        <dbReference type="Proteomes" id="UP000244962"/>
    </source>
</evidence>
<keyword evidence="3" id="KW-1185">Reference proteome</keyword>
<proteinExistence type="predicted"/>
<dbReference type="AlphaFoldDB" id="A0A2U1TB14"/>
<dbReference type="RefSeq" id="WP_108963595.1">
    <property type="nucleotide sequence ID" value="NZ_QEFB01000017.1"/>
</dbReference>
<keyword evidence="1" id="KW-0812">Transmembrane</keyword>
<evidence type="ECO:0000256" key="1">
    <source>
        <dbReference type="SAM" id="Phobius"/>
    </source>
</evidence>
<organism evidence="2 3">
    <name type="scientific">Mycetocola zhujimingii</name>
    <dbReference type="NCBI Taxonomy" id="2079792"/>
    <lineage>
        <taxon>Bacteria</taxon>
        <taxon>Bacillati</taxon>
        <taxon>Actinomycetota</taxon>
        <taxon>Actinomycetes</taxon>
        <taxon>Micrococcales</taxon>
        <taxon>Microbacteriaceae</taxon>
        <taxon>Mycetocola</taxon>
    </lineage>
</organism>
<reference evidence="3" key="1">
    <citation type="submission" date="2018-04" db="EMBL/GenBank/DDBJ databases">
        <authorList>
            <person name="Liu S."/>
            <person name="Wang Z."/>
            <person name="Li J."/>
        </authorList>
    </citation>
    <scope>NUCLEOTIDE SEQUENCE [LARGE SCALE GENOMIC DNA]</scope>
    <source>
        <strain evidence="3">622</strain>
    </source>
</reference>
<dbReference type="Proteomes" id="UP000244962">
    <property type="component" value="Unassembled WGS sequence"/>
</dbReference>
<name>A0A2U1TB14_9MICO</name>